<dbReference type="Proteomes" id="UP001160130">
    <property type="component" value="Unassembled WGS sequence"/>
</dbReference>
<keyword evidence="2" id="KW-1185">Reference proteome</keyword>
<sequence>MMSADLTAHQSTMRRKVGVLAAVYVAVLEGYQ</sequence>
<dbReference type="EMBL" id="JARXVE010000001">
    <property type="protein sequence ID" value="MDH6194090.1"/>
    <property type="molecule type" value="Genomic_DNA"/>
</dbReference>
<reference evidence="1 2" key="1">
    <citation type="submission" date="2023-04" db="EMBL/GenBank/DDBJ databases">
        <title>Forest soil microbial communities from Buena Vista Peninsula, Colon Province, Panama.</title>
        <authorList>
            <person name="Bouskill N."/>
        </authorList>
    </citation>
    <scope>NUCLEOTIDE SEQUENCE [LARGE SCALE GENOMIC DNA]</scope>
    <source>
        <strain evidence="1 2">AC80</strain>
    </source>
</reference>
<name>A0ABT6KW63_9MYCO</name>
<proteinExistence type="predicted"/>
<protein>
    <submittedName>
        <fullName evidence="1">Uncharacterized protein</fullName>
    </submittedName>
</protein>
<accession>A0ABT6KW63</accession>
<comment type="caution">
    <text evidence="1">The sequence shown here is derived from an EMBL/GenBank/DDBJ whole genome shotgun (WGS) entry which is preliminary data.</text>
</comment>
<evidence type="ECO:0000313" key="2">
    <source>
        <dbReference type="Proteomes" id="UP001160130"/>
    </source>
</evidence>
<gene>
    <name evidence="1" type="ORF">M2272_000711</name>
</gene>
<evidence type="ECO:0000313" key="1">
    <source>
        <dbReference type="EMBL" id="MDH6194090.1"/>
    </source>
</evidence>
<organism evidence="1 2">
    <name type="scientific">Mycolicibacterium frederiksbergense</name>
    <dbReference type="NCBI Taxonomy" id="117567"/>
    <lineage>
        <taxon>Bacteria</taxon>
        <taxon>Bacillati</taxon>
        <taxon>Actinomycetota</taxon>
        <taxon>Actinomycetes</taxon>
        <taxon>Mycobacteriales</taxon>
        <taxon>Mycobacteriaceae</taxon>
        <taxon>Mycolicibacterium</taxon>
    </lineage>
</organism>